<comment type="caution">
    <text evidence="1">The sequence shown here is derived from an EMBL/GenBank/DDBJ whole genome shotgun (WGS) entry which is preliminary data.</text>
</comment>
<proteinExistence type="predicted"/>
<name>A0A0F9VP16_9ZZZZ</name>
<organism evidence="1">
    <name type="scientific">marine sediment metagenome</name>
    <dbReference type="NCBI Taxonomy" id="412755"/>
    <lineage>
        <taxon>unclassified sequences</taxon>
        <taxon>metagenomes</taxon>
        <taxon>ecological metagenomes</taxon>
    </lineage>
</organism>
<gene>
    <name evidence="1" type="ORF">LCGC14_0382300</name>
</gene>
<sequence length="44" mass="4976">MEGAMKSLTELLRGIREGVKAVNEGRVRPWGEVEKELFGDEETK</sequence>
<reference evidence="1" key="1">
    <citation type="journal article" date="2015" name="Nature">
        <title>Complex archaea that bridge the gap between prokaryotes and eukaryotes.</title>
        <authorList>
            <person name="Spang A."/>
            <person name="Saw J.H."/>
            <person name="Jorgensen S.L."/>
            <person name="Zaremba-Niedzwiedzka K."/>
            <person name="Martijn J."/>
            <person name="Lind A.E."/>
            <person name="van Eijk R."/>
            <person name="Schleper C."/>
            <person name="Guy L."/>
            <person name="Ettema T.J."/>
        </authorList>
    </citation>
    <scope>NUCLEOTIDE SEQUENCE</scope>
</reference>
<dbReference type="EMBL" id="LAZR01000313">
    <property type="protein sequence ID" value="KKN75231.1"/>
    <property type="molecule type" value="Genomic_DNA"/>
</dbReference>
<dbReference type="AlphaFoldDB" id="A0A0F9VP16"/>
<protein>
    <submittedName>
        <fullName evidence="1">Uncharacterized protein</fullName>
    </submittedName>
</protein>
<evidence type="ECO:0000313" key="1">
    <source>
        <dbReference type="EMBL" id="KKN75231.1"/>
    </source>
</evidence>
<accession>A0A0F9VP16</accession>